<evidence type="ECO:0000259" key="1">
    <source>
        <dbReference type="Pfam" id="PF04126"/>
    </source>
</evidence>
<comment type="caution">
    <text evidence="2">The sequence shown here is derived from an EMBL/GenBank/DDBJ whole genome shotgun (WGS) entry which is preliminary data.</text>
</comment>
<dbReference type="Pfam" id="PF04126">
    <property type="entry name" value="Cyclophil_like"/>
    <property type="match status" value="1"/>
</dbReference>
<dbReference type="RefSeq" id="WP_409932059.1">
    <property type="nucleotide sequence ID" value="NZ_CAKMTQ010000056.1"/>
</dbReference>
<sequence length="123" mass="13784">MTQITIRINNIEYSATLNQTDTAQRILSSLPIKGRVRRWGDEVYFPIPLLIDECIEAKTEVEVGDLAYWPPGQAFCVFFGSTPYSHSKKPVAASPVNVFGSLLDLPNHLFDIKDNAQVEIFLA</sequence>
<dbReference type="Gene3D" id="2.40.100.20">
    <property type="match status" value="1"/>
</dbReference>
<gene>
    <name evidence="2" type="ORF">THF1D04_60152</name>
</gene>
<name>A0AAU9QD96_9VIBR</name>
<evidence type="ECO:0000313" key="3">
    <source>
        <dbReference type="Proteomes" id="UP001295420"/>
    </source>
</evidence>
<dbReference type="SUPFAM" id="SSF50891">
    <property type="entry name" value="Cyclophilin-like"/>
    <property type="match status" value="1"/>
</dbReference>
<organism evidence="2 3">
    <name type="scientific">Vibrio owensii</name>
    <dbReference type="NCBI Taxonomy" id="696485"/>
    <lineage>
        <taxon>Bacteria</taxon>
        <taxon>Pseudomonadati</taxon>
        <taxon>Pseudomonadota</taxon>
        <taxon>Gammaproteobacteria</taxon>
        <taxon>Vibrionales</taxon>
        <taxon>Vibrionaceae</taxon>
        <taxon>Vibrio</taxon>
    </lineage>
</organism>
<dbReference type="Proteomes" id="UP001295420">
    <property type="component" value="Unassembled WGS sequence"/>
</dbReference>
<proteinExistence type="predicted"/>
<dbReference type="AlphaFoldDB" id="A0AAU9QD96"/>
<protein>
    <submittedName>
        <fullName evidence="2">Cyclophil_like domain-containing protein</fullName>
    </submittedName>
</protein>
<accession>A0AAU9QD96</accession>
<dbReference type="InterPro" id="IPR025658">
    <property type="entry name" value="Cyclophilin_TM1367"/>
</dbReference>
<dbReference type="InterPro" id="IPR029000">
    <property type="entry name" value="Cyclophilin-like_dom_sf"/>
</dbReference>
<feature type="domain" description="Cyclophilin TM1367-like" evidence="1">
    <location>
        <begin position="3"/>
        <end position="120"/>
    </location>
</feature>
<dbReference type="EMBL" id="CAKMTQ010000056">
    <property type="protein sequence ID" value="CAH1540069.1"/>
    <property type="molecule type" value="Genomic_DNA"/>
</dbReference>
<evidence type="ECO:0000313" key="2">
    <source>
        <dbReference type="EMBL" id="CAH1540069.1"/>
    </source>
</evidence>
<reference evidence="2" key="1">
    <citation type="submission" date="2022-01" db="EMBL/GenBank/DDBJ databases">
        <authorList>
            <person name="Lagorce A."/>
        </authorList>
    </citation>
    <scope>NUCLEOTIDE SEQUENCE</scope>
    <source>
        <strain evidence="2">Th15_F1_D04</strain>
    </source>
</reference>